<dbReference type="STRING" id="1673428.CPM_1683"/>
<dbReference type="Proteomes" id="UP000187822">
    <property type="component" value="Chromosome I"/>
</dbReference>
<proteinExistence type="inferred from homology"/>
<dbReference type="Gene3D" id="4.10.520.10">
    <property type="entry name" value="IHF-like DNA-binding proteins"/>
    <property type="match status" value="1"/>
</dbReference>
<name>A0A1N5W8E4_9ARCH</name>
<dbReference type="PANTHER" id="PTHR33175:SF3">
    <property type="entry name" value="DNA-BINDING PROTEIN HU-BETA"/>
    <property type="match status" value="1"/>
</dbReference>
<gene>
    <name evidence="4" type="ORF">CPM_1683</name>
    <name evidence="3" type="ORF">CSP5_1712</name>
</gene>
<dbReference type="EMBL" id="LT719092">
    <property type="protein sequence ID" value="SJK85469.1"/>
    <property type="molecule type" value="Genomic_DNA"/>
</dbReference>
<dbReference type="Proteomes" id="UP000195607">
    <property type="component" value="Chromosome I"/>
</dbReference>
<dbReference type="KEGG" id="cdiv:CPM_1683"/>
<dbReference type="PROSITE" id="PS00045">
    <property type="entry name" value="HISTONE_LIKE"/>
    <property type="match status" value="1"/>
</dbReference>
<dbReference type="GO" id="GO:0030527">
    <property type="term" value="F:structural constituent of chromatin"/>
    <property type="evidence" value="ECO:0007669"/>
    <property type="project" value="InterPro"/>
</dbReference>
<sequence length="90" mass="10361">MVGISELSKEVSKKTGQTQKVAREVIKVFLDEVVAEANRKQKINLAGFGIFERKTQKPRTAKNPQTRKEIKVPQKEKFVFRPSSKIKYKN</sequence>
<reference evidence="3 6" key="1">
    <citation type="submission" date="2016-04" db="EMBL/GenBank/DDBJ databases">
        <authorList>
            <person name="Evans L.H."/>
            <person name="Alamgir A."/>
            <person name="Owens N."/>
            <person name="Weber N.D."/>
            <person name="Virtaneva K."/>
            <person name="Barbian K."/>
            <person name="Babar A."/>
            <person name="Rosenke K."/>
        </authorList>
    </citation>
    <scope>NUCLEOTIDE SEQUENCE [LARGE SCALE GENOMIC DNA]</scope>
    <source>
        <strain evidence="3">S5</strain>
        <strain evidence="6">S5(T) (JCM 30642 \VKM B-2941)</strain>
    </source>
</reference>
<dbReference type="SUPFAM" id="SSF47729">
    <property type="entry name" value="IHF-like DNA-binding proteins"/>
    <property type="match status" value="1"/>
</dbReference>
<dbReference type="AlphaFoldDB" id="A0A1N5W8E4"/>
<evidence type="ECO:0000313" key="4">
    <source>
        <dbReference type="EMBL" id="SJK85469.1"/>
    </source>
</evidence>
<accession>A0A1N5W8E4</accession>
<dbReference type="Pfam" id="PF00216">
    <property type="entry name" value="Bac_DNA_binding"/>
    <property type="match status" value="1"/>
</dbReference>
<evidence type="ECO:0000256" key="2">
    <source>
        <dbReference type="RuleBase" id="RU003939"/>
    </source>
</evidence>
<dbReference type="InterPro" id="IPR020816">
    <property type="entry name" value="Histone-like_DNA-bd_CS"/>
</dbReference>
<dbReference type="GeneID" id="41588954"/>
<organism evidence="3 6">
    <name type="scientific">Cuniculiplasma divulgatum</name>
    <dbReference type="NCBI Taxonomy" id="1673428"/>
    <lineage>
        <taxon>Archaea</taxon>
        <taxon>Methanobacteriati</taxon>
        <taxon>Thermoplasmatota</taxon>
        <taxon>Thermoplasmata</taxon>
        <taxon>Thermoplasmatales</taxon>
        <taxon>Cuniculiplasmataceae</taxon>
        <taxon>Cuniculiplasma</taxon>
    </lineage>
</organism>
<dbReference type="InterPro" id="IPR000119">
    <property type="entry name" value="Hist_DNA-bd"/>
</dbReference>
<dbReference type="PRINTS" id="PR01727">
    <property type="entry name" value="DNABINDINGHU"/>
</dbReference>
<keyword evidence="5" id="KW-1185">Reference proteome</keyword>
<dbReference type="OrthoDB" id="55723at2157"/>
<dbReference type="RefSeq" id="WP_021790421.1">
    <property type="nucleotide sequence ID" value="NZ_LT671858.1"/>
</dbReference>
<reference evidence="4" key="2">
    <citation type="submission" date="2016-06" db="EMBL/GenBank/DDBJ databases">
        <authorList>
            <person name="Olsen C.W."/>
            <person name="Carey S."/>
            <person name="Hinshaw L."/>
            <person name="Karasin A.I."/>
        </authorList>
    </citation>
    <scope>NUCLEOTIDE SEQUENCE [LARGE SCALE GENOMIC DNA]</scope>
    <source>
        <strain evidence="4">PM4</strain>
    </source>
</reference>
<evidence type="ECO:0000256" key="1">
    <source>
        <dbReference type="ARBA" id="ARBA00023125"/>
    </source>
</evidence>
<dbReference type="PANTHER" id="PTHR33175">
    <property type="entry name" value="DNA-BINDING PROTEIN HU"/>
    <property type="match status" value="1"/>
</dbReference>
<dbReference type="InterPro" id="IPR010992">
    <property type="entry name" value="IHF-like_DNA-bd_dom_sf"/>
</dbReference>
<evidence type="ECO:0000313" key="6">
    <source>
        <dbReference type="Proteomes" id="UP000195607"/>
    </source>
</evidence>
<dbReference type="SMART" id="SM00411">
    <property type="entry name" value="BHL"/>
    <property type="match status" value="1"/>
</dbReference>
<dbReference type="GO" id="GO:0005829">
    <property type="term" value="C:cytosol"/>
    <property type="evidence" value="ECO:0007669"/>
    <property type="project" value="TreeGrafter"/>
</dbReference>
<dbReference type="EMBL" id="LT671858">
    <property type="protein sequence ID" value="SIM81552.1"/>
    <property type="molecule type" value="Genomic_DNA"/>
</dbReference>
<evidence type="ECO:0000313" key="5">
    <source>
        <dbReference type="Proteomes" id="UP000187822"/>
    </source>
</evidence>
<dbReference type="GO" id="GO:0003677">
    <property type="term" value="F:DNA binding"/>
    <property type="evidence" value="ECO:0007669"/>
    <property type="project" value="UniProtKB-KW"/>
</dbReference>
<reference evidence="5" key="3">
    <citation type="submission" date="2016-06" db="EMBL/GenBank/DDBJ databases">
        <authorList>
            <person name="Toshchakov V.S."/>
        </authorList>
    </citation>
    <scope>NUCLEOTIDE SEQUENCE [LARGE SCALE GENOMIC DNA]</scope>
    <source>
        <strain>PM4 (JCM 30641</strain>
        <strain evidence="5">\VKM B-2940)</strain>
    </source>
</reference>
<keyword evidence="1 3" id="KW-0238">DNA-binding</keyword>
<comment type="similarity">
    <text evidence="2">Belongs to the bacterial histone-like protein family.</text>
</comment>
<evidence type="ECO:0000313" key="3">
    <source>
        <dbReference type="EMBL" id="SIM81552.1"/>
    </source>
</evidence>
<protein>
    <submittedName>
        <fullName evidence="3">Nucleoid DNA-binding protein</fullName>
    </submittedName>
</protein>